<sequence length="271" mass="28892">MAENSASVAKMARLLAINQILIGFLLFSFGIADRLVPGSFTGYAYSGVWIGIWMCITGALGIPGSGRERTNTRNSFPGVFMGFSITSAVFGGIIILFYSIGISQITSSDPKFYFDDVESYNEYYQGKVAILAIMLMMGIATFGIGIWAAICTCLLKPCCEQQPQFPSGVPVAIPMQPGIPGAAPQGSQQPVVLVPVSGTSPGQHVMAQATSPEGMATSTPQQQFQSRLVNINPSKAMSTSTDSSPQETEIPRSSRHGGYALLQNEENQVDV</sequence>
<evidence type="ECO:0000256" key="3">
    <source>
        <dbReference type="ARBA" id="ARBA00022692"/>
    </source>
</evidence>
<evidence type="ECO:0000256" key="7">
    <source>
        <dbReference type="SAM" id="Phobius"/>
    </source>
</evidence>
<keyword evidence="4 7" id="KW-1133">Transmembrane helix</keyword>
<dbReference type="PANTHER" id="PTHR23320:SF165">
    <property type="entry name" value="MARVEL DOMAIN-CONTAINING PROTEIN"/>
    <property type="match status" value="1"/>
</dbReference>
<dbReference type="InterPro" id="IPR007237">
    <property type="entry name" value="CD20-like"/>
</dbReference>
<name>A0ABN8Q5G0_9CNID</name>
<dbReference type="PANTHER" id="PTHR23320">
    <property type="entry name" value="MEMBRANE-SPANNING 4-DOMAINS SUBFAMILY A MS4A -RELATED"/>
    <property type="match status" value="1"/>
</dbReference>
<accession>A0ABN8Q5G0</accession>
<evidence type="ECO:0000256" key="1">
    <source>
        <dbReference type="ARBA" id="ARBA00004141"/>
    </source>
</evidence>
<evidence type="ECO:0000256" key="2">
    <source>
        <dbReference type="ARBA" id="ARBA00009565"/>
    </source>
</evidence>
<dbReference type="Pfam" id="PF04103">
    <property type="entry name" value="CD20"/>
    <property type="match status" value="1"/>
</dbReference>
<evidence type="ECO:0000256" key="4">
    <source>
        <dbReference type="ARBA" id="ARBA00022989"/>
    </source>
</evidence>
<comment type="similarity">
    <text evidence="2">Belongs to the MS4A family.</text>
</comment>
<feature type="region of interest" description="Disordered" evidence="6">
    <location>
        <begin position="212"/>
        <end position="271"/>
    </location>
</feature>
<comment type="subcellular location">
    <subcellularLocation>
        <location evidence="1">Membrane</location>
        <topology evidence="1">Multi-pass membrane protein</topology>
    </subcellularLocation>
</comment>
<organism evidence="8 9">
    <name type="scientific">Porites lobata</name>
    <dbReference type="NCBI Taxonomy" id="104759"/>
    <lineage>
        <taxon>Eukaryota</taxon>
        <taxon>Metazoa</taxon>
        <taxon>Cnidaria</taxon>
        <taxon>Anthozoa</taxon>
        <taxon>Hexacorallia</taxon>
        <taxon>Scleractinia</taxon>
        <taxon>Fungiina</taxon>
        <taxon>Poritidae</taxon>
        <taxon>Porites</taxon>
    </lineage>
</organism>
<comment type="caution">
    <text evidence="8">The sequence shown here is derived from an EMBL/GenBank/DDBJ whole genome shotgun (WGS) entry which is preliminary data.</text>
</comment>
<feature type="transmembrane region" description="Helical" evidence="7">
    <location>
        <begin position="12"/>
        <end position="31"/>
    </location>
</feature>
<evidence type="ECO:0000256" key="5">
    <source>
        <dbReference type="ARBA" id="ARBA00023136"/>
    </source>
</evidence>
<proteinExistence type="inferred from homology"/>
<protein>
    <submittedName>
        <fullName evidence="8">Uncharacterized protein</fullName>
    </submittedName>
</protein>
<reference evidence="8 9" key="1">
    <citation type="submission" date="2022-05" db="EMBL/GenBank/DDBJ databases">
        <authorList>
            <consortium name="Genoscope - CEA"/>
            <person name="William W."/>
        </authorList>
    </citation>
    <scope>NUCLEOTIDE SEQUENCE [LARGE SCALE GENOMIC DNA]</scope>
</reference>
<feature type="transmembrane region" description="Helical" evidence="7">
    <location>
        <begin position="128"/>
        <end position="155"/>
    </location>
</feature>
<feature type="compositionally biased region" description="Polar residues" evidence="6">
    <location>
        <begin position="212"/>
        <end position="247"/>
    </location>
</feature>
<evidence type="ECO:0000256" key="6">
    <source>
        <dbReference type="SAM" id="MobiDB-lite"/>
    </source>
</evidence>
<evidence type="ECO:0000313" key="8">
    <source>
        <dbReference type="EMBL" id="CAH3155005.1"/>
    </source>
</evidence>
<feature type="transmembrane region" description="Helical" evidence="7">
    <location>
        <begin position="43"/>
        <end position="64"/>
    </location>
</feature>
<keyword evidence="3 7" id="KW-0812">Transmembrane</keyword>
<keyword evidence="9" id="KW-1185">Reference proteome</keyword>
<evidence type="ECO:0000313" key="9">
    <source>
        <dbReference type="Proteomes" id="UP001159405"/>
    </source>
</evidence>
<gene>
    <name evidence="8" type="ORF">PLOB_00001140</name>
</gene>
<dbReference type="Proteomes" id="UP001159405">
    <property type="component" value="Unassembled WGS sequence"/>
</dbReference>
<feature type="transmembrane region" description="Helical" evidence="7">
    <location>
        <begin position="76"/>
        <end position="100"/>
    </location>
</feature>
<dbReference type="InterPro" id="IPR030417">
    <property type="entry name" value="MS4A"/>
</dbReference>
<dbReference type="EMBL" id="CALNXK010000100">
    <property type="protein sequence ID" value="CAH3155005.1"/>
    <property type="molecule type" value="Genomic_DNA"/>
</dbReference>
<keyword evidence="5 7" id="KW-0472">Membrane</keyword>